<dbReference type="EMBL" id="AIFC01000024">
    <property type="protein sequence ID" value="EHU44155.1"/>
    <property type="molecule type" value="Genomic_DNA"/>
</dbReference>
<comment type="caution">
    <text evidence="1">The sequence shown here is derived from an EMBL/GenBank/DDBJ whole genome shotgun (WGS) entry which is preliminary data.</text>
</comment>
<dbReference type="Proteomes" id="UP000005272">
    <property type="component" value="Unassembled WGS sequence"/>
</dbReference>
<dbReference type="AlphaFoldDB" id="A0A828U4L3"/>
<accession>A0A828U4L3</accession>
<gene>
    <name evidence="1" type="ORF">ECDEC2D_2684</name>
</gene>
<name>A0A828U4L3_ECOLX</name>
<organism evidence="1 2">
    <name type="scientific">Escherichia coli DEC2D</name>
    <dbReference type="NCBI Taxonomy" id="868141"/>
    <lineage>
        <taxon>Bacteria</taxon>
        <taxon>Pseudomonadati</taxon>
        <taxon>Pseudomonadota</taxon>
        <taxon>Gammaproteobacteria</taxon>
        <taxon>Enterobacterales</taxon>
        <taxon>Enterobacteriaceae</taxon>
        <taxon>Escherichia</taxon>
    </lineage>
</organism>
<evidence type="ECO:0000313" key="2">
    <source>
        <dbReference type="Proteomes" id="UP000005272"/>
    </source>
</evidence>
<protein>
    <submittedName>
        <fullName evidence="1">Uncharacterized protein</fullName>
    </submittedName>
</protein>
<sequence length="76" mass="8856">MNVTPFYVWTCSENYNFVVRFGIIFIIKTEFCISFSSGKTTKKSITILVHFFKQFLKLTPGMELWVFSVPNAFNSN</sequence>
<reference evidence="1 2" key="1">
    <citation type="journal article" date="2012" name="J. Bacteriol.">
        <title>Draft Genome Sequences of the Diarrheagenic Escherichia coli Collection.</title>
        <authorList>
            <person name="Hazen T.H."/>
            <person name="Sahl J.W."/>
            <person name="Redman J.C."/>
            <person name="Morris C.R."/>
            <person name="Daugherty S.C."/>
            <person name="Chibucos M.C."/>
            <person name="Sengamalay N.A."/>
            <person name="Fraser-Liggett C.M."/>
            <person name="Steinsland H."/>
            <person name="Whittam T.S."/>
            <person name="Whittam B."/>
            <person name="Manning S.D."/>
            <person name="Rasko D.A."/>
        </authorList>
    </citation>
    <scope>NUCLEOTIDE SEQUENCE [LARGE SCALE GENOMIC DNA]</scope>
    <source>
        <strain evidence="1 2">DEC2D</strain>
    </source>
</reference>
<proteinExistence type="predicted"/>
<evidence type="ECO:0000313" key="1">
    <source>
        <dbReference type="EMBL" id="EHU44155.1"/>
    </source>
</evidence>